<reference evidence="1" key="1">
    <citation type="journal article" date="2021" name="Sci. Rep.">
        <title>Diploid genomic architecture of Nitzschia inconspicua, an elite biomass production diatom.</title>
        <authorList>
            <person name="Oliver A."/>
            <person name="Podell S."/>
            <person name="Pinowska A."/>
            <person name="Traller J.C."/>
            <person name="Smith S.R."/>
            <person name="McClure R."/>
            <person name="Beliaev A."/>
            <person name="Bohutskyi P."/>
            <person name="Hill E.A."/>
            <person name="Rabines A."/>
            <person name="Zheng H."/>
            <person name="Allen L.Z."/>
            <person name="Kuo A."/>
            <person name="Grigoriev I.V."/>
            <person name="Allen A.E."/>
            <person name="Hazlebeck D."/>
            <person name="Allen E.E."/>
        </authorList>
    </citation>
    <scope>NUCLEOTIDE SEQUENCE</scope>
    <source>
        <strain evidence="1">Hildebrandi</strain>
    </source>
</reference>
<dbReference type="Proteomes" id="UP000693970">
    <property type="component" value="Unassembled WGS sequence"/>
</dbReference>
<name>A0A9K3KAW5_9STRA</name>
<sequence length="365" mass="41086">MSSPWTNPTWNIPRPAWSSAMSLIPAASSWRCPLAAVLNSSHFLKQEKWLQPRMAKLTEIATVIGMIDSAAEFFPWARVQVLVLRNLLRGYILQEYRGLSSPAHSTPSYRTSNANSHVPIPTVFNHSGVENWRSRRRKGYTVALPKIFQELQRSEIFSDRREPYTVAMQLLLCSKVSTSEPHSKLSAPCDWFSVMLNAAVAVANGPSHTIYLMYNVPLRSTCAVLLQPFASQTLPSSVPGNVCLPWTRPLPILISLRWSRFVSVSRRTVSMERQNSLHKIPMTPNYAPFVIGCLSSNASVTSSATTSIYRWPSTKMLPRTASVTSFLLTLSDKCYFRPPKFTIWTQSAMLRTWLMRPPGPRVRGA</sequence>
<dbReference type="AlphaFoldDB" id="A0A9K3KAW5"/>
<dbReference type="EMBL" id="JAGRRH010000027">
    <property type="protein sequence ID" value="KAG7340444.1"/>
    <property type="molecule type" value="Genomic_DNA"/>
</dbReference>
<evidence type="ECO:0000313" key="2">
    <source>
        <dbReference type="Proteomes" id="UP000693970"/>
    </source>
</evidence>
<comment type="caution">
    <text evidence="1">The sequence shown here is derived from an EMBL/GenBank/DDBJ whole genome shotgun (WGS) entry which is preliminary data.</text>
</comment>
<evidence type="ECO:0000313" key="1">
    <source>
        <dbReference type="EMBL" id="KAG7340444.1"/>
    </source>
</evidence>
<keyword evidence="2" id="KW-1185">Reference proteome</keyword>
<proteinExistence type="predicted"/>
<protein>
    <submittedName>
        <fullName evidence="1">Uncharacterized protein</fullName>
    </submittedName>
</protein>
<organism evidence="1 2">
    <name type="scientific">Nitzschia inconspicua</name>
    <dbReference type="NCBI Taxonomy" id="303405"/>
    <lineage>
        <taxon>Eukaryota</taxon>
        <taxon>Sar</taxon>
        <taxon>Stramenopiles</taxon>
        <taxon>Ochrophyta</taxon>
        <taxon>Bacillariophyta</taxon>
        <taxon>Bacillariophyceae</taxon>
        <taxon>Bacillariophycidae</taxon>
        <taxon>Bacillariales</taxon>
        <taxon>Bacillariaceae</taxon>
        <taxon>Nitzschia</taxon>
    </lineage>
</organism>
<gene>
    <name evidence="1" type="ORF">IV203_023987</name>
</gene>
<accession>A0A9K3KAW5</accession>
<reference evidence="1" key="2">
    <citation type="submission" date="2021-04" db="EMBL/GenBank/DDBJ databases">
        <authorList>
            <person name="Podell S."/>
        </authorList>
    </citation>
    <scope>NUCLEOTIDE SEQUENCE</scope>
    <source>
        <strain evidence="1">Hildebrandi</strain>
    </source>
</reference>